<dbReference type="Proteomes" id="UP000650833">
    <property type="component" value="Unassembled WGS sequence"/>
</dbReference>
<proteinExistence type="predicted"/>
<keyword evidence="2" id="KW-1185">Reference proteome</keyword>
<dbReference type="AlphaFoldDB" id="A0A8H7UQW4"/>
<protein>
    <submittedName>
        <fullName evidence="1">Uncharacterized protein</fullName>
    </submittedName>
</protein>
<comment type="caution">
    <text evidence="1">The sequence shown here is derived from an EMBL/GenBank/DDBJ whole genome shotgun (WGS) entry which is preliminary data.</text>
</comment>
<feature type="non-terminal residue" evidence="1">
    <location>
        <position position="1"/>
    </location>
</feature>
<sequence>MNVGPYGARVCIPGYLSSNLPDSNDPEADKVYFARVMGYYFETVLFNHVRFLEHVDAIYFNYAECMLPSKSCNINSPEDSDTMSYEKTAKFCGGCEKDDYMEILHGRSDESAVSRKRQRKRESVISFSNSSLIMNTSNNAEGAAKS</sequence>
<dbReference type="EMBL" id="JAEPRC010000537">
    <property type="protein sequence ID" value="KAG2195231.1"/>
    <property type="molecule type" value="Genomic_DNA"/>
</dbReference>
<evidence type="ECO:0000313" key="1">
    <source>
        <dbReference type="EMBL" id="KAG2195231.1"/>
    </source>
</evidence>
<organism evidence="1 2">
    <name type="scientific">Mucor plumbeus</name>
    <dbReference type="NCBI Taxonomy" id="97098"/>
    <lineage>
        <taxon>Eukaryota</taxon>
        <taxon>Fungi</taxon>
        <taxon>Fungi incertae sedis</taxon>
        <taxon>Mucoromycota</taxon>
        <taxon>Mucoromycotina</taxon>
        <taxon>Mucoromycetes</taxon>
        <taxon>Mucorales</taxon>
        <taxon>Mucorineae</taxon>
        <taxon>Mucoraceae</taxon>
        <taxon>Mucor</taxon>
    </lineage>
</organism>
<accession>A0A8H7UQW4</accession>
<evidence type="ECO:0000313" key="2">
    <source>
        <dbReference type="Proteomes" id="UP000650833"/>
    </source>
</evidence>
<name>A0A8H7UQW4_9FUNG</name>
<reference evidence="1" key="1">
    <citation type="submission" date="2020-12" db="EMBL/GenBank/DDBJ databases">
        <title>Metabolic potential, ecology and presence of endohyphal bacteria is reflected in genomic diversity of Mucoromycotina.</title>
        <authorList>
            <person name="Muszewska A."/>
            <person name="Okrasinska A."/>
            <person name="Steczkiewicz K."/>
            <person name="Drgas O."/>
            <person name="Orlowska M."/>
            <person name="Perlinska-Lenart U."/>
            <person name="Aleksandrzak-Piekarczyk T."/>
            <person name="Szatraj K."/>
            <person name="Zielenkiewicz U."/>
            <person name="Pilsyk S."/>
            <person name="Malc E."/>
            <person name="Mieczkowski P."/>
            <person name="Kruszewska J.S."/>
            <person name="Biernat P."/>
            <person name="Pawlowska J."/>
        </authorList>
    </citation>
    <scope>NUCLEOTIDE SEQUENCE</scope>
    <source>
        <strain evidence="1">CBS 226.32</strain>
    </source>
</reference>
<gene>
    <name evidence="1" type="ORF">INT46_010049</name>
</gene>